<accession>A0ABR2U2F5</accession>
<evidence type="ECO:0000313" key="2">
    <source>
        <dbReference type="Proteomes" id="UP001396334"/>
    </source>
</evidence>
<dbReference type="Proteomes" id="UP001396334">
    <property type="component" value="Unassembled WGS sequence"/>
</dbReference>
<organism evidence="1 2">
    <name type="scientific">Hibiscus sabdariffa</name>
    <name type="common">roselle</name>
    <dbReference type="NCBI Taxonomy" id="183260"/>
    <lineage>
        <taxon>Eukaryota</taxon>
        <taxon>Viridiplantae</taxon>
        <taxon>Streptophyta</taxon>
        <taxon>Embryophyta</taxon>
        <taxon>Tracheophyta</taxon>
        <taxon>Spermatophyta</taxon>
        <taxon>Magnoliopsida</taxon>
        <taxon>eudicotyledons</taxon>
        <taxon>Gunneridae</taxon>
        <taxon>Pentapetalae</taxon>
        <taxon>rosids</taxon>
        <taxon>malvids</taxon>
        <taxon>Malvales</taxon>
        <taxon>Malvaceae</taxon>
        <taxon>Malvoideae</taxon>
        <taxon>Hibiscus</taxon>
    </lineage>
</organism>
<keyword evidence="2" id="KW-1185">Reference proteome</keyword>
<evidence type="ECO:0000313" key="1">
    <source>
        <dbReference type="EMBL" id="KAK9043814.1"/>
    </source>
</evidence>
<proteinExistence type="predicted"/>
<comment type="caution">
    <text evidence="1">The sequence shown here is derived from an EMBL/GenBank/DDBJ whole genome shotgun (WGS) entry which is preliminary data.</text>
</comment>
<sequence length="101" mass="10812">MFVLLFVLVDGSPLLTVKLSSEAAALEWYLQTYQSQTGMGLVLALGASSFDFSSSAFFSSDSPPLALDSPMASPLLSQSSTPPVSKALLHQHKKLKLQSHL</sequence>
<dbReference type="EMBL" id="JBBPBN010000003">
    <property type="protein sequence ID" value="KAK9043814.1"/>
    <property type="molecule type" value="Genomic_DNA"/>
</dbReference>
<gene>
    <name evidence="1" type="ORF">V6N11_072142</name>
</gene>
<name>A0ABR2U2F5_9ROSI</name>
<reference evidence="1 2" key="1">
    <citation type="journal article" date="2024" name="G3 (Bethesda)">
        <title>Genome assembly of Hibiscus sabdariffa L. provides insights into metabolisms of medicinal natural products.</title>
        <authorList>
            <person name="Kim T."/>
        </authorList>
    </citation>
    <scope>NUCLEOTIDE SEQUENCE [LARGE SCALE GENOMIC DNA]</scope>
    <source>
        <strain evidence="1">TK-2024</strain>
        <tissue evidence="1">Old leaves</tissue>
    </source>
</reference>
<protein>
    <submittedName>
        <fullName evidence="1">Uncharacterized protein</fullName>
    </submittedName>
</protein>